<dbReference type="VEuPathDB" id="FungiDB:PPTG_21430"/>
<organism evidence="1 2">
    <name type="scientific">Phytophthora nicotianae (strain INRA-310)</name>
    <name type="common">Phytophthora parasitica</name>
    <dbReference type="NCBI Taxonomy" id="761204"/>
    <lineage>
        <taxon>Eukaryota</taxon>
        <taxon>Sar</taxon>
        <taxon>Stramenopiles</taxon>
        <taxon>Oomycota</taxon>
        <taxon>Peronosporomycetes</taxon>
        <taxon>Peronosporales</taxon>
        <taxon>Peronosporaceae</taxon>
        <taxon>Phytophthora</taxon>
    </lineage>
</organism>
<accession>W2R1H3</accession>
<gene>
    <name evidence="1" type="ORF">PPTG_21430</name>
</gene>
<dbReference type="GeneID" id="20190029"/>
<name>W2R1H3_PHYN3</name>
<reference evidence="1 2" key="2">
    <citation type="submission" date="2013-11" db="EMBL/GenBank/DDBJ databases">
        <title>The Genome Sequence of Phytophthora parasitica INRA-310.</title>
        <authorList>
            <consortium name="The Broad Institute Genomics Platform"/>
            <person name="Russ C."/>
            <person name="Tyler B."/>
            <person name="Panabieres F."/>
            <person name="Shan W."/>
            <person name="Tripathy S."/>
            <person name="Grunwald N."/>
            <person name="Machado M."/>
            <person name="Johnson C.S."/>
            <person name="Arredondo F."/>
            <person name="Hong C."/>
            <person name="Coffey M."/>
            <person name="Young S.K."/>
            <person name="Zeng Q."/>
            <person name="Gargeya S."/>
            <person name="Fitzgerald M."/>
            <person name="Abouelleil A."/>
            <person name="Alvarado L."/>
            <person name="Chapman S.B."/>
            <person name="Gainer-Dewar J."/>
            <person name="Goldberg J."/>
            <person name="Griggs A."/>
            <person name="Gujja S."/>
            <person name="Hansen M."/>
            <person name="Howarth C."/>
            <person name="Imamovic A."/>
            <person name="Ireland A."/>
            <person name="Larimer J."/>
            <person name="McCowan C."/>
            <person name="Murphy C."/>
            <person name="Pearson M."/>
            <person name="Poon T.W."/>
            <person name="Priest M."/>
            <person name="Roberts A."/>
            <person name="Saif S."/>
            <person name="Shea T."/>
            <person name="Sykes S."/>
            <person name="Wortman J."/>
            <person name="Nusbaum C."/>
            <person name="Birren B."/>
        </authorList>
    </citation>
    <scope>NUCLEOTIDE SEQUENCE [LARGE SCALE GENOMIC DNA]</scope>
    <source>
        <strain evidence="1 2">INRA-310</strain>
    </source>
</reference>
<dbReference type="AlphaFoldDB" id="W2R1H3"/>
<proteinExistence type="predicted"/>
<sequence length="36" mass="3681">MTSTALGLVAAISSATTGGGFMKALHSDEDHLYCHS</sequence>
<reference evidence="2" key="1">
    <citation type="submission" date="2011-12" db="EMBL/GenBank/DDBJ databases">
        <authorList>
            <consortium name="The Broad Institute Genome Sequencing Platform"/>
            <person name="Russ C."/>
            <person name="Tyler B."/>
            <person name="Panabieres F."/>
            <person name="Shan W."/>
            <person name="Tripathy S."/>
            <person name="Grunwald N."/>
            <person name="Machado M."/>
            <person name="Young S.K."/>
            <person name="Zeng Q."/>
            <person name="Gargeya S."/>
            <person name="Fitzgerald M."/>
            <person name="Haas B."/>
            <person name="Abouelleil A."/>
            <person name="Alvarado L."/>
            <person name="Arachchi H.M."/>
            <person name="Berlin A."/>
            <person name="Chapman S.B."/>
            <person name="Gearin G."/>
            <person name="Goldberg J."/>
            <person name="Griggs A."/>
            <person name="Gujja S."/>
            <person name="Hansen M."/>
            <person name="Heiman D."/>
            <person name="Howarth C."/>
            <person name="Larimer J."/>
            <person name="Lui A."/>
            <person name="MacDonald P.J.P."/>
            <person name="McCowen C."/>
            <person name="Montmayeur A."/>
            <person name="Murphy C."/>
            <person name="Neiman D."/>
            <person name="Pearson M."/>
            <person name="Priest M."/>
            <person name="Roberts A."/>
            <person name="Saif S."/>
            <person name="Shea T."/>
            <person name="Sisk P."/>
            <person name="Stolte C."/>
            <person name="Sykes S."/>
            <person name="Wortman J."/>
            <person name="Nusbaum C."/>
            <person name="Birren B."/>
        </authorList>
    </citation>
    <scope>NUCLEOTIDE SEQUENCE [LARGE SCALE GENOMIC DNA]</scope>
    <source>
        <strain evidence="2">INRA-310</strain>
    </source>
</reference>
<evidence type="ECO:0000313" key="2">
    <source>
        <dbReference type="Proteomes" id="UP000018817"/>
    </source>
</evidence>
<dbReference type="Proteomes" id="UP000018817">
    <property type="component" value="Unassembled WGS sequence"/>
</dbReference>
<dbReference type="RefSeq" id="XP_008895688.1">
    <property type="nucleotide sequence ID" value="XM_008897440.1"/>
</dbReference>
<evidence type="ECO:0000313" key="1">
    <source>
        <dbReference type="EMBL" id="ETN19203.1"/>
    </source>
</evidence>
<protein>
    <submittedName>
        <fullName evidence="1">Uncharacterized protein</fullName>
    </submittedName>
</protein>
<dbReference type="EMBL" id="KI669565">
    <property type="protein sequence ID" value="ETN19203.1"/>
    <property type="molecule type" value="Genomic_DNA"/>
</dbReference>